<dbReference type="EMBL" id="JBHRZG010000005">
    <property type="protein sequence ID" value="MFC3832201.1"/>
    <property type="molecule type" value="Genomic_DNA"/>
</dbReference>
<keyword evidence="2" id="KW-0012">Acyltransferase</keyword>
<evidence type="ECO:0000313" key="3">
    <source>
        <dbReference type="Proteomes" id="UP001595803"/>
    </source>
</evidence>
<comment type="caution">
    <text evidence="2">The sequence shown here is derived from an EMBL/GenBank/DDBJ whole genome shotgun (WGS) entry which is preliminary data.</text>
</comment>
<sequence>MDAAGQRRVSLTVTTVSGPQLAPFIPALARLRTEVFRAFPYLYDGSPAYEERYLQTYLDAPDALIVLARDGDEVVGASSAVPLTQETGEIRAPLHAPEFDPHDILYLGESVLRTPYRGRGLGHTFFDRREAHARHLGLGTTTFCAVQRPDDHPARPEPYRTLHAFWAARGYVERPDLTTTLSWQDVGDDHETRKPMRYWIRRG</sequence>
<dbReference type="InterPro" id="IPR016181">
    <property type="entry name" value="Acyl_CoA_acyltransferase"/>
</dbReference>
<evidence type="ECO:0000259" key="1">
    <source>
        <dbReference type="PROSITE" id="PS51186"/>
    </source>
</evidence>
<reference evidence="3" key="1">
    <citation type="journal article" date="2019" name="Int. J. Syst. Evol. Microbiol.">
        <title>The Global Catalogue of Microorganisms (GCM) 10K type strain sequencing project: providing services to taxonomists for standard genome sequencing and annotation.</title>
        <authorList>
            <consortium name="The Broad Institute Genomics Platform"/>
            <consortium name="The Broad Institute Genome Sequencing Center for Infectious Disease"/>
            <person name="Wu L."/>
            <person name="Ma J."/>
        </authorList>
    </citation>
    <scope>NUCLEOTIDE SEQUENCE [LARGE SCALE GENOMIC DNA]</scope>
    <source>
        <strain evidence="3">CCTCC AB 2017081</strain>
    </source>
</reference>
<dbReference type="RefSeq" id="WP_322473260.1">
    <property type="nucleotide sequence ID" value="NZ_JBHRZG010000005.1"/>
</dbReference>
<dbReference type="SUPFAM" id="SSF55729">
    <property type="entry name" value="Acyl-CoA N-acyltransferases (Nat)"/>
    <property type="match status" value="1"/>
</dbReference>
<dbReference type="GO" id="GO:0016746">
    <property type="term" value="F:acyltransferase activity"/>
    <property type="evidence" value="ECO:0007669"/>
    <property type="project" value="UniProtKB-KW"/>
</dbReference>
<keyword evidence="2" id="KW-0808">Transferase</keyword>
<dbReference type="EC" id="2.3.1.-" evidence="2"/>
<dbReference type="CDD" id="cd04301">
    <property type="entry name" value="NAT_SF"/>
    <property type="match status" value="1"/>
</dbReference>
<gene>
    <name evidence="2" type="ORF">ACFOSB_04970</name>
</gene>
<name>A0ABV7Z7W3_9DEIO</name>
<dbReference type="Gene3D" id="3.40.630.30">
    <property type="match status" value="1"/>
</dbReference>
<evidence type="ECO:0000313" key="2">
    <source>
        <dbReference type="EMBL" id="MFC3832201.1"/>
    </source>
</evidence>
<dbReference type="InterPro" id="IPR000182">
    <property type="entry name" value="GNAT_dom"/>
</dbReference>
<keyword evidence="3" id="KW-1185">Reference proteome</keyword>
<dbReference type="Proteomes" id="UP001595803">
    <property type="component" value="Unassembled WGS sequence"/>
</dbReference>
<feature type="domain" description="N-acetyltransferase" evidence="1">
    <location>
        <begin position="23"/>
        <end position="201"/>
    </location>
</feature>
<proteinExistence type="predicted"/>
<dbReference type="Pfam" id="PF00583">
    <property type="entry name" value="Acetyltransf_1"/>
    <property type="match status" value="1"/>
</dbReference>
<protein>
    <submittedName>
        <fullName evidence="2">GNAT family N-acetyltransferase</fullName>
        <ecNumber evidence="2">2.3.1.-</ecNumber>
    </submittedName>
</protein>
<dbReference type="PROSITE" id="PS51186">
    <property type="entry name" value="GNAT"/>
    <property type="match status" value="1"/>
</dbReference>
<accession>A0ABV7Z7W3</accession>
<organism evidence="2 3">
    <name type="scientific">Deinococcus rufus</name>
    <dbReference type="NCBI Taxonomy" id="2136097"/>
    <lineage>
        <taxon>Bacteria</taxon>
        <taxon>Thermotogati</taxon>
        <taxon>Deinococcota</taxon>
        <taxon>Deinococci</taxon>
        <taxon>Deinococcales</taxon>
        <taxon>Deinococcaceae</taxon>
        <taxon>Deinococcus</taxon>
    </lineage>
</organism>